<dbReference type="GO" id="GO:0043161">
    <property type="term" value="P:proteasome-mediated ubiquitin-dependent protein catabolic process"/>
    <property type="evidence" value="ECO:0000318"/>
    <property type="project" value="GO_Central"/>
</dbReference>
<dbReference type="Proteomes" id="UP000001542">
    <property type="component" value="Unassembled WGS sequence"/>
</dbReference>
<evidence type="ECO:0000256" key="1">
    <source>
        <dbReference type="ARBA" id="ARBA00022679"/>
    </source>
</evidence>
<sequence>MGGTQSTVKSSQEEPSSSQSSVSEDQSTEEIAALEELDSIWNDDSLTDASRKSICELLISNIKQEPDKSLRNFDLITKKHKLINLFKTDDPRTLGSIYNLFISILKLATKEKDSKNAIICGNILCETIPDFFSKLELTDFITQKEILSQLCTITKNFPHSIFVSISHSIISLFNSQDECVSRMSTVIFQNISSRNDQNAYIKDFQDLFKVINNSTSYSIINFVFEQLNNILTFSSSKHSNISLKSLNIIGLLQRYKYSSLFAENIIQFSSHFFSLCASKVDNDSQSIIKEYIQYVVDNFYNITPEILDLYTKYEMNIPIMENRLISELLSGKLIDKLTLKNSNAIFSDFSILNHILAVDYATDLPKEFFAKFPSLEKYTKEIEFKFDPKSILSFKKLMNIKDISPYLMYKSGVFEEILEFLSHQNDNHIHFNDEAELLRKYCIELLRILPFPEPNDPFPSDNLDQFLNKELTIRVKHENQIKQFIVPIYSTLYEIEAEVNNTFNGISEDPIDLKKSPYTEHFEFPTYKNNLLYISTVHMLAKNPLYKLYCFTIGRNFYITKQSLVHALVDSAEDYHDIEKDLILETQTIKGKISDQSLSKQFICDKLEIIFAILKELYRLHPSQEFQDEFIIKRVDFLLKKYLSGTLTRCSYVPWIVYRYPFMFPFELKYISSVILNNSLHYGADVFSLYMYGKHCRDIGLKLKIDQRSNSLEGIGNILVSIYSLPHFSFDIYFDKCHMSYQRFMYNYGKLYFENKIKNSVLNLKVYRDTSMVHLYPPEEENEKKSIIGLGVIVGKSLIFGTTLPFKLHSALFDAINGHTLLFSDVDELFANKMIEDEFFNKSFTYPDDSARTLADDLYISDSNMEMYREKVKSYTCGELYMTAVEEFKTGLKKAIDISTLSPFSGKELSDLLFGGTGPFEKSDLENLNREMIDDQQFQAFSNFMMNANAERISQFLKDLVGAPNVPFNKLSMVRPKIQLCTGDELFSDDFNNKLTLPKNVTPDMF</sequence>
<dbReference type="InterPro" id="IPR035983">
    <property type="entry name" value="Hect_E3_ubiquitin_ligase"/>
</dbReference>
<feature type="compositionally biased region" description="Low complexity" evidence="3">
    <location>
        <begin position="13"/>
        <end position="25"/>
    </location>
</feature>
<feature type="domain" description="HECT" evidence="4">
    <location>
        <begin position="768"/>
        <end position="992"/>
    </location>
</feature>
<dbReference type="Pfam" id="PF00632">
    <property type="entry name" value="HECT"/>
    <property type="match status" value="1"/>
</dbReference>
<dbReference type="SUPFAM" id="SSF48371">
    <property type="entry name" value="ARM repeat"/>
    <property type="match status" value="1"/>
</dbReference>
<reference evidence="5" key="1">
    <citation type="submission" date="2006-10" db="EMBL/GenBank/DDBJ databases">
        <authorList>
            <person name="Amadeo P."/>
            <person name="Zhao Q."/>
            <person name="Wortman J."/>
            <person name="Fraser-Liggett C."/>
            <person name="Carlton J."/>
        </authorList>
    </citation>
    <scope>NUCLEOTIDE SEQUENCE</scope>
    <source>
        <strain evidence="5">G3</strain>
    </source>
</reference>
<evidence type="ECO:0000256" key="3">
    <source>
        <dbReference type="SAM" id="MobiDB-lite"/>
    </source>
</evidence>
<dbReference type="VEuPathDB" id="TrichDB:TVAG_044920"/>
<dbReference type="RefSeq" id="XP_001323291.1">
    <property type="nucleotide sequence ID" value="XM_001323256.1"/>
</dbReference>
<reference evidence="5" key="2">
    <citation type="journal article" date="2007" name="Science">
        <title>Draft genome sequence of the sexually transmitted pathogen Trichomonas vaginalis.</title>
        <authorList>
            <person name="Carlton J.M."/>
            <person name="Hirt R.P."/>
            <person name="Silva J.C."/>
            <person name="Delcher A.L."/>
            <person name="Schatz M."/>
            <person name="Zhao Q."/>
            <person name="Wortman J.R."/>
            <person name="Bidwell S.L."/>
            <person name="Alsmark U.C.M."/>
            <person name="Besteiro S."/>
            <person name="Sicheritz-Ponten T."/>
            <person name="Noel C.J."/>
            <person name="Dacks J.B."/>
            <person name="Foster P.G."/>
            <person name="Simillion C."/>
            <person name="Van de Peer Y."/>
            <person name="Miranda-Saavedra D."/>
            <person name="Barton G.J."/>
            <person name="Westrop G.D."/>
            <person name="Mueller S."/>
            <person name="Dessi D."/>
            <person name="Fiori P.L."/>
            <person name="Ren Q."/>
            <person name="Paulsen I."/>
            <person name="Zhang H."/>
            <person name="Bastida-Corcuera F.D."/>
            <person name="Simoes-Barbosa A."/>
            <person name="Brown M.T."/>
            <person name="Hayes R.D."/>
            <person name="Mukherjee M."/>
            <person name="Okumura C.Y."/>
            <person name="Schneider R."/>
            <person name="Smith A.J."/>
            <person name="Vanacova S."/>
            <person name="Villalvazo M."/>
            <person name="Haas B.J."/>
            <person name="Pertea M."/>
            <person name="Feldblyum T.V."/>
            <person name="Utterback T.R."/>
            <person name="Shu C.L."/>
            <person name="Osoegawa K."/>
            <person name="de Jong P.J."/>
            <person name="Hrdy I."/>
            <person name="Horvathova L."/>
            <person name="Zubacova Z."/>
            <person name="Dolezal P."/>
            <person name="Malik S.B."/>
            <person name="Logsdon J.M. Jr."/>
            <person name="Henze K."/>
            <person name="Gupta A."/>
            <person name="Wang C.C."/>
            <person name="Dunne R.L."/>
            <person name="Upcroft J.A."/>
            <person name="Upcroft P."/>
            <person name="White O."/>
            <person name="Salzberg S.L."/>
            <person name="Tang P."/>
            <person name="Chiu C.-H."/>
            <person name="Lee Y.-S."/>
            <person name="Embley T.M."/>
            <person name="Coombs G.H."/>
            <person name="Mottram J.C."/>
            <person name="Tachezy J."/>
            <person name="Fraser-Liggett C.M."/>
            <person name="Johnson P.J."/>
        </authorList>
    </citation>
    <scope>NUCLEOTIDE SEQUENCE [LARGE SCALE GENOMIC DNA]</scope>
    <source>
        <strain evidence="5">G3</strain>
    </source>
</reference>
<dbReference type="SUPFAM" id="SSF56204">
    <property type="entry name" value="Hect, E3 ligase catalytic domain"/>
    <property type="match status" value="1"/>
</dbReference>
<dbReference type="GO" id="GO:0000209">
    <property type="term" value="P:protein polyubiquitination"/>
    <property type="evidence" value="ECO:0000318"/>
    <property type="project" value="GO_Central"/>
</dbReference>
<dbReference type="InParanoid" id="A2E8E0"/>
<protein>
    <recommendedName>
        <fullName evidence="4">HECT domain-containing protein</fullName>
    </recommendedName>
</protein>
<evidence type="ECO:0000256" key="2">
    <source>
        <dbReference type="ARBA" id="ARBA00022786"/>
    </source>
</evidence>
<evidence type="ECO:0000313" key="6">
    <source>
        <dbReference type="Proteomes" id="UP000001542"/>
    </source>
</evidence>
<dbReference type="AlphaFoldDB" id="A2E8E0"/>
<dbReference type="PANTHER" id="PTHR45670:SF1">
    <property type="entry name" value="E3 UBIQUITIN-PROTEIN LIGASE HECTD1"/>
    <property type="match status" value="1"/>
</dbReference>
<dbReference type="PANTHER" id="PTHR45670">
    <property type="entry name" value="E3 UBIQUITIN-PROTEIN LIGASE TRIP12"/>
    <property type="match status" value="1"/>
</dbReference>
<dbReference type="InterPro" id="IPR000569">
    <property type="entry name" value="HECT_dom"/>
</dbReference>
<dbReference type="VEuPathDB" id="TrichDB:TVAGG3_0550880"/>
<dbReference type="KEGG" id="tva:4769017"/>
<gene>
    <name evidence="5" type="ORF">TVAG_044920</name>
</gene>
<dbReference type="InterPro" id="IPR016024">
    <property type="entry name" value="ARM-type_fold"/>
</dbReference>
<dbReference type="EMBL" id="DS113326">
    <property type="protein sequence ID" value="EAY11068.1"/>
    <property type="molecule type" value="Genomic_DNA"/>
</dbReference>
<keyword evidence="6" id="KW-1185">Reference proteome</keyword>
<evidence type="ECO:0000259" key="4">
    <source>
        <dbReference type="Pfam" id="PF00632"/>
    </source>
</evidence>
<name>A2E8E0_TRIV3</name>
<dbReference type="InterPro" id="IPR045322">
    <property type="entry name" value="HECTD1/TRIP12-like"/>
</dbReference>
<proteinExistence type="predicted"/>
<keyword evidence="1" id="KW-0808">Transferase</keyword>
<feature type="region of interest" description="Disordered" evidence="3">
    <location>
        <begin position="1"/>
        <end position="29"/>
    </location>
</feature>
<accession>A2E8E0</accession>
<organism evidence="5 6">
    <name type="scientific">Trichomonas vaginalis (strain ATCC PRA-98 / G3)</name>
    <dbReference type="NCBI Taxonomy" id="412133"/>
    <lineage>
        <taxon>Eukaryota</taxon>
        <taxon>Metamonada</taxon>
        <taxon>Parabasalia</taxon>
        <taxon>Trichomonadida</taxon>
        <taxon>Trichomonadidae</taxon>
        <taxon>Trichomonas</taxon>
    </lineage>
</organism>
<dbReference type="GO" id="GO:0061630">
    <property type="term" value="F:ubiquitin protein ligase activity"/>
    <property type="evidence" value="ECO:0000318"/>
    <property type="project" value="GO_Central"/>
</dbReference>
<evidence type="ECO:0000313" key="5">
    <source>
        <dbReference type="EMBL" id="EAY11068.1"/>
    </source>
</evidence>
<keyword evidence="2" id="KW-0833">Ubl conjugation pathway</keyword>